<gene>
    <name evidence="2" type="ORF">DY000_02046620</name>
</gene>
<organism evidence="2 3">
    <name type="scientific">Brassica cretica</name>
    <name type="common">Mustard</name>
    <dbReference type="NCBI Taxonomy" id="69181"/>
    <lineage>
        <taxon>Eukaryota</taxon>
        <taxon>Viridiplantae</taxon>
        <taxon>Streptophyta</taxon>
        <taxon>Embryophyta</taxon>
        <taxon>Tracheophyta</taxon>
        <taxon>Spermatophyta</taxon>
        <taxon>Magnoliopsida</taxon>
        <taxon>eudicotyledons</taxon>
        <taxon>Gunneridae</taxon>
        <taxon>Pentapetalae</taxon>
        <taxon>rosids</taxon>
        <taxon>malvids</taxon>
        <taxon>Brassicales</taxon>
        <taxon>Brassicaceae</taxon>
        <taxon>Brassiceae</taxon>
        <taxon>Brassica</taxon>
    </lineage>
</organism>
<evidence type="ECO:0000313" key="3">
    <source>
        <dbReference type="Proteomes" id="UP000266723"/>
    </source>
</evidence>
<reference evidence="2 3" key="1">
    <citation type="journal article" date="2020" name="BMC Genomics">
        <title>Intraspecific diversification of the crop wild relative Brassica cretica Lam. using demographic model selection.</title>
        <authorList>
            <person name="Kioukis A."/>
            <person name="Michalopoulou V.A."/>
            <person name="Briers L."/>
            <person name="Pirintsos S."/>
            <person name="Studholme D.J."/>
            <person name="Pavlidis P."/>
            <person name="Sarris P.F."/>
        </authorList>
    </citation>
    <scope>NUCLEOTIDE SEQUENCE [LARGE SCALE GENOMIC DNA]</scope>
    <source>
        <strain evidence="3">cv. PFS-1207/04</strain>
    </source>
</reference>
<sequence>MDHQIDKRRELELIESRAGTDRCLRLPSRERTEAEAGRERAELRSRAENGLRSRADGRIANRNRLSIGFRVRDRR</sequence>
<feature type="region of interest" description="Disordered" evidence="1">
    <location>
        <begin position="27"/>
        <end position="50"/>
    </location>
</feature>
<proteinExistence type="predicted"/>
<evidence type="ECO:0000313" key="2">
    <source>
        <dbReference type="EMBL" id="KAF3607405.1"/>
    </source>
</evidence>
<evidence type="ECO:0000256" key="1">
    <source>
        <dbReference type="SAM" id="MobiDB-lite"/>
    </source>
</evidence>
<accession>A0ABQ7EWB4</accession>
<name>A0ABQ7EWB4_BRACR</name>
<dbReference type="EMBL" id="QGKV02000297">
    <property type="protein sequence ID" value="KAF3607405.1"/>
    <property type="molecule type" value="Genomic_DNA"/>
</dbReference>
<comment type="caution">
    <text evidence="2">The sequence shown here is derived from an EMBL/GenBank/DDBJ whole genome shotgun (WGS) entry which is preliminary data.</text>
</comment>
<protein>
    <submittedName>
        <fullName evidence="2">Uncharacterized protein</fullName>
    </submittedName>
</protein>
<dbReference type="Proteomes" id="UP000266723">
    <property type="component" value="Unassembled WGS sequence"/>
</dbReference>
<keyword evidence="3" id="KW-1185">Reference proteome</keyword>